<dbReference type="GO" id="GO:0005886">
    <property type="term" value="C:plasma membrane"/>
    <property type="evidence" value="ECO:0007669"/>
    <property type="project" value="UniProtKB-SubCell"/>
</dbReference>
<evidence type="ECO:0000256" key="2">
    <source>
        <dbReference type="ARBA" id="ARBA00009404"/>
    </source>
</evidence>
<evidence type="ECO:0000313" key="11">
    <source>
        <dbReference type="EMBL" id="QKS69883.1"/>
    </source>
</evidence>
<dbReference type="KEGG" id="psua:FLK61_24160"/>
<reference evidence="12" key="1">
    <citation type="submission" date="2019-07" db="EMBL/GenBank/DDBJ databases">
        <title>Bacillus alkalisoli sp. nov. isolated from saline soil.</title>
        <authorList>
            <person name="Sun J.-Q."/>
            <person name="Xu L."/>
        </authorList>
    </citation>
    <scope>NUCLEOTIDE SEQUENCE [LARGE SCALE GENOMIC DNA]</scope>
    <source>
        <strain evidence="12">M4U3P1</strain>
    </source>
</reference>
<evidence type="ECO:0000313" key="12">
    <source>
        <dbReference type="Proteomes" id="UP000318138"/>
    </source>
</evidence>
<keyword evidence="6 11" id="KW-0067">ATP-binding</keyword>
<dbReference type="InterPro" id="IPR003439">
    <property type="entry name" value="ABC_transporter-like_ATP-bd"/>
</dbReference>
<feature type="domain" description="ABC transporter" evidence="10">
    <location>
        <begin position="250"/>
        <end position="493"/>
    </location>
</feature>
<dbReference type="InterPro" id="IPR050107">
    <property type="entry name" value="ABC_carbohydrate_import_ATPase"/>
</dbReference>
<sequence>MKDISLSFPGVKALQEATFKAKAGEIHALIGANGAGKSTMMNVLAGVHQKDSGTITIAGEKVDTGSPKKAQRQGIQLVHQEVDTALFPALTVAENVLSGQLIAQKRLTVGWGSLHKKAKEVLSELNVAIPTKKLVQDLTLAEKQMVLLARAIATDCRILILDEPTAPLSNTETEALFRVVKDLKQRGMLIIFISHRLKELLDHCDAITVMRDGKDVLERTTVGLTTDVIVEAMLGKKLEAQFAGASAKRRIGQELLRTQDLSDGGLIKNVSITLSGGEIVGLAGLVGAGKTELCKVLFGASRATSGTLTIQGKKATLNSPYDAVKRGLALVPEERRKEGIFVDETVACNITATSLSSFTRLASFLAPARENKKAGEIVQQLGIKTANIHTKVRTLSGGNQQKIAIGKWMVDDADVYIFDEPTKGVDVGAKQDIYELITGLAERGKAVLFASCELPEVIGIADRIYVMYDGTITREVTSTTTEEELLQLATGGA</sequence>
<dbReference type="Gene3D" id="3.40.50.300">
    <property type="entry name" value="P-loop containing nucleotide triphosphate hydrolases"/>
    <property type="match status" value="2"/>
</dbReference>
<evidence type="ECO:0000256" key="9">
    <source>
        <dbReference type="ARBA" id="ARBA00034076"/>
    </source>
</evidence>
<dbReference type="GO" id="GO:0016887">
    <property type="term" value="F:ATP hydrolysis activity"/>
    <property type="evidence" value="ECO:0007669"/>
    <property type="project" value="InterPro"/>
</dbReference>
<accession>A0A859F9N4</accession>
<evidence type="ECO:0000256" key="3">
    <source>
        <dbReference type="ARBA" id="ARBA00011262"/>
    </source>
</evidence>
<dbReference type="PROSITE" id="PS50893">
    <property type="entry name" value="ABC_TRANSPORTER_2"/>
    <property type="match status" value="2"/>
</dbReference>
<dbReference type="InterPro" id="IPR017871">
    <property type="entry name" value="ABC_transporter-like_CS"/>
</dbReference>
<dbReference type="InterPro" id="IPR003593">
    <property type="entry name" value="AAA+_ATPase"/>
</dbReference>
<keyword evidence="12" id="KW-1185">Reference proteome</keyword>
<comment type="subcellular location">
    <subcellularLocation>
        <location evidence="1">Cell inner membrane</location>
        <topology evidence="1">Peripheral membrane protein</topology>
    </subcellularLocation>
</comment>
<dbReference type="EMBL" id="CP041372">
    <property type="protein sequence ID" value="QKS69883.1"/>
    <property type="molecule type" value="Genomic_DNA"/>
</dbReference>
<feature type="domain" description="ABC transporter" evidence="10">
    <location>
        <begin position="1"/>
        <end position="237"/>
    </location>
</feature>
<dbReference type="Pfam" id="PF00005">
    <property type="entry name" value="ABC_tran"/>
    <property type="match status" value="2"/>
</dbReference>
<name>A0A859F9N4_9BACI</name>
<keyword evidence="5" id="KW-0547">Nucleotide-binding</keyword>
<dbReference type="EC" id="7.6.2.13" evidence="8"/>
<dbReference type="SUPFAM" id="SSF52540">
    <property type="entry name" value="P-loop containing nucleoside triphosphate hydrolases"/>
    <property type="match status" value="2"/>
</dbReference>
<organism evidence="11 12">
    <name type="scientific">Paenalkalicoccus suaedae</name>
    <dbReference type="NCBI Taxonomy" id="2592382"/>
    <lineage>
        <taxon>Bacteria</taxon>
        <taxon>Bacillati</taxon>
        <taxon>Bacillota</taxon>
        <taxon>Bacilli</taxon>
        <taxon>Bacillales</taxon>
        <taxon>Bacillaceae</taxon>
        <taxon>Paenalkalicoccus</taxon>
    </lineage>
</organism>
<dbReference type="PROSITE" id="PS00211">
    <property type="entry name" value="ABC_TRANSPORTER_1"/>
    <property type="match status" value="1"/>
</dbReference>
<dbReference type="GO" id="GO:0005524">
    <property type="term" value="F:ATP binding"/>
    <property type="evidence" value="ECO:0007669"/>
    <property type="project" value="UniProtKB-KW"/>
</dbReference>
<dbReference type="Proteomes" id="UP000318138">
    <property type="component" value="Chromosome"/>
</dbReference>
<evidence type="ECO:0000256" key="7">
    <source>
        <dbReference type="ARBA" id="ARBA00023747"/>
    </source>
</evidence>
<protein>
    <recommendedName>
        <fullName evidence="4">Autoinducer 2 import ATP-binding protein LsrA</fullName>
        <ecNumber evidence="8">7.6.2.13</ecNumber>
    </recommendedName>
</protein>
<dbReference type="CDD" id="cd03215">
    <property type="entry name" value="ABC_Carb_Monos_II"/>
    <property type="match status" value="1"/>
</dbReference>
<comment type="similarity">
    <text evidence="2">Belongs to the ABC transporter superfamily. AI-2 autoinducer porter (TC 3.A.1.2.8) family.</text>
</comment>
<evidence type="ECO:0000259" key="10">
    <source>
        <dbReference type="PROSITE" id="PS50893"/>
    </source>
</evidence>
<dbReference type="PANTHER" id="PTHR43790">
    <property type="entry name" value="CARBOHYDRATE TRANSPORT ATP-BINDING PROTEIN MG119-RELATED"/>
    <property type="match status" value="1"/>
</dbReference>
<evidence type="ECO:0000256" key="5">
    <source>
        <dbReference type="ARBA" id="ARBA00022741"/>
    </source>
</evidence>
<evidence type="ECO:0000256" key="1">
    <source>
        <dbReference type="ARBA" id="ARBA00004417"/>
    </source>
</evidence>
<evidence type="ECO:0000256" key="6">
    <source>
        <dbReference type="ARBA" id="ARBA00022840"/>
    </source>
</evidence>
<comment type="catalytic activity">
    <reaction evidence="9">
        <text>ATP + H2O + (2R,4S)-2-methyl-2,3,3,4-tetrahydroxytetrahydrofuran-[AI-2-binding protein]Side 1 = ADP + phosphate + (2R,4S)-2-methyl-2,3,3,4-tetrahydroxytetrahydrofuranSide 2 + [AI-2-binding protein]Side 1.</text>
        <dbReference type="EC" id="7.6.2.13"/>
    </reaction>
</comment>
<dbReference type="InterPro" id="IPR027417">
    <property type="entry name" value="P-loop_NTPase"/>
</dbReference>
<gene>
    <name evidence="11" type="ORF">FLK61_24160</name>
</gene>
<proteinExistence type="inferred from homology"/>
<dbReference type="RefSeq" id="WP_176007927.1">
    <property type="nucleotide sequence ID" value="NZ_CP041372.2"/>
</dbReference>
<dbReference type="PANTHER" id="PTHR43790:SF2">
    <property type="entry name" value="AUTOINDUCER 2 IMPORT ATP-BINDING PROTEIN LSRA"/>
    <property type="match status" value="1"/>
</dbReference>
<evidence type="ECO:0000256" key="8">
    <source>
        <dbReference type="ARBA" id="ARBA00023798"/>
    </source>
</evidence>
<dbReference type="SMART" id="SM00382">
    <property type="entry name" value="AAA"/>
    <property type="match status" value="2"/>
</dbReference>
<dbReference type="CDD" id="cd03216">
    <property type="entry name" value="ABC_Carb_Monos_I"/>
    <property type="match status" value="1"/>
</dbReference>
<evidence type="ECO:0000256" key="4">
    <source>
        <dbReference type="ARBA" id="ARBA00019459"/>
    </source>
</evidence>
<comment type="function">
    <text evidence="7">Part of the ABC transporter complex LsrABCD involved in autoinducer 2 (AI-2) import. Responsible for energy coupling to the transport system.</text>
</comment>
<comment type="subunit">
    <text evidence="3">The complex is composed of two ATP-binding proteins (LsrA), two transmembrane proteins (LsrC and LsrD) and a solute-binding protein (LsrB).</text>
</comment>
<dbReference type="AlphaFoldDB" id="A0A859F9N4"/>